<feature type="region of interest" description="Disordered" evidence="1">
    <location>
        <begin position="1"/>
        <end position="24"/>
    </location>
</feature>
<reference evidence="3" key="2">
    <citation type="submission" date="2011-06" db="EMBL/GenBank/DDBJ databases">
        <title>The complete genome sequence of Alicyclobacillus acidocaldarius sp. Tc-4-1.</title>
        <authorList>
            <person name="Chen Y."/>
            <person name="He Y."/>
            <person name="Dong Z."/>
            <person name="Hu S."/>
        </authorList>
    </citation>
    <scope>NUCLEOTIDE SEQUENCE [LARGE SCALE GENOMIC DNA]</scope>
    <source>
        <strain evidence="3">Tc-4-1</strain>
    </source>
</reference>
<evidence type="ECO:0000313" key="2">
    <source>
        <dbReference type="EMBL" id="AEJ41984.1"/>
    </source>
</evidence>
<dbReference type="HOGENOM" id="CLU_3303625_0_0_9"/>
<sequence>MKTAARSTGCPHIHRADHDHDDDQDPSLLLLLILMQRPR</sequence>
<dbReference type="KEGG" id="aad:TC41_0002"/>
<protein>
    <submittedName>
        <fullName evidence="2">Uncharacterized protein</fullName>
    </submittedName>
</protein>
<evidence type="ECO:0000256" key="1">
    <source>
        <dbReference type="SAM" id="MobiDB-lite"/>
    </source>
</evidence>
<name>F8IHL7_ALIAT</name>
<dbReference type="STRING" id="1048834.TC41_0002"/>
<proteinExistence type="predicted"/>
<accession>F8IHL7</accession>
<gene>
    <name evidence="2" type="ordered locus">TC41_0002</name>
</gene>
<dbReference type="Proteomes" id="UP000000292">
    <property type="component" value="Chromosome"/>
</dbReference>
<dbReference type="EMBL" id="CP002902">
    <property type="protein sequence ID" value="AEJ41984.1"/>
    <property type="molecule type" value="Genomic_DNA"/>
</dbReference>
<reference evidence="2 3" key="1">
    <citation type="journal article" date="2011" name="J. Bacteriol.">
        <title>Complete Genome Sequence of Alicyclobacillus acidocaldarius Strain Tc-4-1.</title>
        <authorList>
            <person name="Chen Y."/>
            <person name="He Y."/>
            <person name="Zhang B."/>
            <person name="Yang J."/>
            <person name="Li W."/>
            <person name="Dong Z."/>
            <person name="Hu S."/>
        </authorList>
    </citation>
    <scope>NUCLEOTIDE SEQUENCE [LARGE SCALE GENOMIC DNA]</scope>
    <source>
        <strain evidence="2 3">Tc-4-1</strain>
    </source>
</reference>
<evidence type="ECO:0000313" key="3">
    <source>
        <dbReference type="Proteomes" id="UP000000292"/>
    </source>
</evidence>
<dbReference type="AlphaFoldDB" id="F8IHL7"/>
<organism evidence="2 3">
    <name type="scientific">Alicyclobacillus acidocaldarius (strain Tc-4-1)</name>
    <name type="common">Bacillus acidocaldarius</name>
    <dbReference type="NCBI Taxonomy" id="1048834"/>
    <lineage>
        <taxon>Bacteria</taxon>
        <taxon>Bacillati</taxon>
        <taxon>Bacillota</taxon>
        <taxon>Bacilli</taxon>
        <taxon>Bacillales</taxon>
        <taxon>Alicyclobacillaceae</taxon>
        <taxon>Alicyclobacillus</taxon>
    </lineage>
</organism>